<dbReference type="GO" id="GO:0005886">
    <property type="term" value="C:plasma membrane"/>
    <property type="evidence" value="ECO:0007669"/>
    <property type="project" value="UniProtKB-SubCell"/>
</dbReference>
<keyword evidence="2 7" id="KW-0813">Transport</keyword>
<evidence type="ECO:0000313" key="10">
    <source>
        <dbReference type="Proteomes" id="UP000010467"/>
    </source>
</evidence>
<proteinExistence type="inferred from homology"/>
<feature type="domain" description="ABC transmembrane type-1" evidence="8">
    <location>
        <begin position="82"/>
        <end position="271"/>
    </location>
</feature>
<name>L0A8N8_DEIPD</name>
<keyword evidence="9" id="KW-0614">Plasmid</keyword>
<keyword evidence="3" id="KW-1003">Cell membrane</keyword>
<keyword evidence="6 7" id="KW-0472">Membrane</keyword>
<gene>
    <name evidence="9" type="ordered locus">Deipe_4053</name>
</gene>
<dbReference type="InterPro" id="IPR000515">
    <property type="entry name" value="MetI-like"/>
</dbReference>
<dbReference type="SUPFAM" id="SSF161098">
    <property type="entry name" value="MetI-like"/>
    <property type="match status" value="1"/>
</dbReference>
<dbReference type="HOGENOM" id="CLU_028518_1_1_0"/>
<evidence type="ECO:0000256" key="7">
    <source>
        <dbReference type="RuleBase" id="RU363032"/>
    </source>
</evidence>
<evidence type="ECO:0000256" key="1">
    <source>
        <dbReference type="ARBA" id="ARBA00004651"/>
    </source>
</evidence>
<comment type="subcellular location">
    <subcellularLocation>
        <location evidence="1 7">Cell membrane</location>
        <topology evidence="1 7">Multi-pass membrane protein</topology>
    </subcellularLocation>
</comment>
<dbReference type="InterPro" id="IPR035906">
    <property type="entry name" value="MetI-like_sf"/>
</dbReference>
<dbReference type="PROSITE" id="PS50928">
    <property type="entry name" value="ABC_TM1"/>
    <property type="match status" value="1"/>
</dbReference>
<feature type="transmembrane region" description="Helical" evidence="7">
    <location>
        <begin position="88"/>
        <end position="109"/>
    </location>
</feature>
<reference evidence="10" key="1">
    <citation type="submission" date="2012-03" db="EMBL/GenBank/DDBJ databases">
        <title>Complete sequence of plasmid 1 of Deinococcus peraridilitoris DSM 19664.</title>
        <authorList>
            <person name="Lucas S."/>
            <person name="Copeland A."/>
            <person name="Lapidus A."/>
            <person name="Glavina del Rio T."/>
            <person name="Dalin E."/>
            <person name="Tice H."/>
            <person name="Bruce D."/>
            <person name="Goodwin L."/>
            <person name="Pitluck S."/>
            <person name="Peters L."/>
            <person name="Mikhailova N."/>
            <person name="Lu M."/>
            <person name="Kyrpides N."/>
            <person name="Mavromatis K."/>
            <person name="Ivanova N."/>
            <person name="Brettin T."/>
            <person name="Detter J.C."/>
            <person name="Han C."/>
            <person name="Larimer F."/>
            <person name="Land M."/>
            <person name="Hauser L."/>
            <person name="Markowitz V."/>
            <person name="Cheng J.-F."/>
            <person name="Hugenholtz P."/>
            <person name="Woyke T."/>
            <person name="Wu D."/>
            <person name="Pukall R."/>
            <person name="Steenblock K."/>
            <person name="Brambilla E."/>
            <person name="Klenk H.-P."/>
            <person name="Eisen J.A."/>
        </authorList>
    </citation>
    <scope>NUCLEOTIDE SEQUENCE [LARGE SCALE GENOMIC DNA]</scope>
    <source>
        <strain evidence="10">DSM 19664 / LMG 22246 / CIP 109416 / KR-200</strain>
        <plasmid evidence="10">Plasmid pDEIPE01</plasmid>
    </source>
</reference>
<dbReference type="Proteomes" id="UP000010467">
    <property type="component" value="Plasmid pDEIPE01"/>
</dbReference>
<evidence type="ECO:0000256" key="6">
    <source>
        <dbReference type="ARBA" id="ARBA00023136"/>
    </source>
</evidence>
<protein>
    <submittedName>
        <fullName evidence="9">ABC-type dipeptide/oligopeptide/nickel transport system, permease component</fullName>
    </submittedName>
</protein>
<dbReference type="PATRIC" id="fig|937777.3.peg.4072"/>
<geneLocation type="plasmid" evidence="9 10">
    <name>pDEIPE01</name>
</geneLocation>
<evidence type="ECO:0000256" key="3">
    <source>
        <dbReference type="ARBA" id="ARBA00022475"/>
    </source>
</evidence>
<dbReference type="Pfam" id="PF00528">
    <property type="entry name" value="BPD_transp_1"/>
    <property type="match status" value="1"/>
</dbReference>
<evidence type="ECO:0000313" key="9">
    <source>
        <dbReference type="EMBL" id="AFZ69440.1"/>
    </source>
</evidence>
<accession>L0A8N8</accession>
<dbReference type="OrthoDB" id="9797472at2"/>
<dbReference type="InterPro" id="IPR025966">
    <property type="entry name" value="OppC_N"/>
</dbReference>
<feature type="transmembrane region" description="Helical" evidence="7">
    <location>
        <begin position="203"/>
        <end position="228"/>
    </location>
</feature>
<dbReference type="PANTHER" id="PTHR43386">
    <property type="entry name" value="OLIGOPEPTIDE TRANSPORT SYSTEM PERMEASE PROTEIN APPC"/>
    <property type="match status" value="1"/>
</dbReference>
<dbReference type="Gene3D" id="1.10.3720.10">
    <property type="entry name" value="MetI-like"/>
    <property type="match status" value="1"/>
</dbReference>
<dbReference type="RefSeq" id="WP_015231342.1">
    <property type="nucleotide sequence ID" value="NC_019789.1"/>
</dbReference>
<feature type="transmembrane region" description="Helical" evidence="7">
    <location>
        <begin position="21"/>
        <end position="45"/>
    </location>
</feature>
<comment type="similarity">
    <text evidence="7">Belongs to the binding-protein-dependent transport system permease family.</text>
</comment>
<keyword evidence="4 7" id="KW-0812">Transmembrane</keyword>
<dbReference type="Pfam" id="PF12911">
    <property type="entry name" value="OppC_N"/>
    <property type="match status" value="1"/>
</dbReference>
<dbReference type="PANTHER" id="PTHR43386:SF23">
    <property type="entry name" value="ABC TRANSPORTER"/>
    <property type="match status" value="1"/>
</dbReference>
<keyword evidence="5 7" id="KW-1133">Transmembrane helix</keyword>
<evidence type="ECO:0000256" key="4">
    <source>
        <dbReference type="ARBA" id="ARBA00022692"/>
    </source>
</evidence>
<dbReference type="AlphaFoldDB" id="L0A8N8"/>
<evidence type="ECO:0000256" key="2">
    <source>
        <dbReference type="ARBA" id="ARBA00022448"/>
    </source>
</evidence>
<evidence type="ECO:0000259" key="8">
    <source>
        <dbReference type="PROSITE" id="PS50928"/>
    </source>
</evidence>
<organism evidence="9 10">
    <name type="scientific">Deinococcus peraridilitoris (strain DSM 19664 / LMG 22246 / CIP 109416 / KR-200)</name>
    <dbReference type="NCBI Taxonomy" id="937777"/>
    <lineage>
        <taxon>Bacteria</taxon>
        <taxon>Thermotogati</taxon>
        <taxon>Deinococcota</taxon>
        <taxon>Deinococci</taxon>
        <taxon>Deinococcales</taxon>
        <taxon>Deinococcaceae</taxon>
        <taxon>Deinococcus</taxon>
    </lineage>
</organism>
<dbReference type="CDD" id="cd06261">
    <property type="entry name" value="TM_PBP2"/>
    <property type="match status" value="1"/>
</dbReference>
<evidence type="ECO:0000256" key="5">
    <source>
        <dbReference type="ARBA" id="ARBA00022989"/>
    </source>
</evidence>
<dbReference type="KEGG" id="dpd:Deipe_4053"/>
<dbReference type="GO" id="GO:0055085">
    <property type="term" value="P:transmembrane transport"/>
    <property type="evidence" value="ECO:0007669"/>
    <property type="project" value="InterPro"/>
</dbReference>
<keyword evidence="10" id="KW-1185">Reference proteome</keyword>
<feature type="transmembrane region" description="Helical" evidence="7">
    <location>
        <begin position="248"/>
        <end position="270"/>
    </location>
</feature>
<sequence length="282" mass="30144">MTTATLSPSARSVRKLSRNPTAMVSLFILTLVTSFAFLGPLVYLADPEAIDFARQFAPPSFAHPLGTDENGRDILIRLMLGGRVSLTVGFAAVAISLFFGVLLGGLAGYHRGLFDSLVMRFTDGMLAIPAFFIALLALTFFGTGLLQLVLVIGLTSWMGLARLVRGEILRYREELVVEAARALGAGDSRILARHVLPQVIPTVIVYTSVGISYAILTESALSFLGLGIQPPAASWGNMLNGAQNYIYSSPWLAVYPGALILLTVLAFNLLGDGLRDATDPNA</sequence>
<dbReference type="InterPro" id="IPR050366">
    <property type="entry name" value="BP-dependent_transpt_permease"/>
</dbReference>
<dbReference type="EMBL" id="CP003383">
    <property type="protein sequence ID" value="AFZ69440.1"/>
    <property type="molecule type" value="Genomic_DNA"/>
</dbReference>